<evidence type="ECO:0000313" key="3">
    <source>
        <dbReference type="Proteomes" id="UP000886602"/>
    </source>
</evidence>
<organism evidence="2 3">
    <name type="scientific">Candidatus Propionivibrio dominans</name>
    <dbReference type="NCBI Taxonomy" id="2954373"/>
    <lineage>
        <taxon>Bacteria</taxon>
        <taxon>Pseudomonadati</taxon>
        <taxon>Pseudomonadota</taxon>
        <taxon>Betaproteobacteria</taxon>
        <taxon>Rhodocyclales</taxon>
        <taxon>Rhodocyclaceae</taxon>
        <taxon>Propionivibrio</taxon>
    </lineage>
</organism>
<accession>A0A9D7IHB2</accession>
<proteinExistence type="predicted"/>
<evidence type="ECO:0000256" key="1">
    <source>
        <dbReference type="SAM" id="MobiDB-lite"/>
    </source>
</evidence>
<dbReference type="EMBL" id="JADJNC010000013">
    <property type="protein sequence ID" value="MBK7423319.1"/>
    <property type="molecule type" value="Genomic_DNA"/>
</dbReference>
<evidence type="ECO:0000313" key="2">
    <source>
        <dbReference type="EMBL" id="MBK7423319.1"/>
    </source>
</evidence>
<feature type="compositionally biased region" description="Low complexity" evidence="1">
    <location>
        <begin position="1"/>
        <end position="18"/>
    </location>
</feature>
<comment type="caution">
    <text evidence="2">The sequence shown here is derived from an EMBL/GenBank/DDBJ whole genome shotgun (WGS) entry which is preliminary data.</text>
</comment>
<gene>
    <name evidence="2" type="ORF">IPJ48_09580</name>
</gene>
<protein>
    <submittedName>
        <fullName evidence="2">Uncharacterized protein</fullName>
    </submittedName>
</protein>
<sequence>MSTTAKYAAASIASSSSTRNSRFRVRKGGRGAPPRGGAAPGGRGAGRGGGGGGGGAGPGPRPGGAGRAGRAAGGRGGGRAPRGGGGGRRRRRGGGGGQEPPPGGGGGGGGAPPYETCLNWCSAEGAGQPASLHTLTMASLVSKYTCQ</sequence>
<reference evidence="2" key="1">
    <citation type="submission" date="2020-10" db="EMBL/GenBank/DDBJ databases">
        <title>Connecting structure to function with the recovery of over 1000 high-quality activated sludge metagenome-assembled genomes encoding full-length rRNA genes using long-read sequencing.</title>
        <authorList>
            <person name="Singleton C.M."/>
            <person name="Petriglieri F."/>
            <person name="Kristensen J.M."/>
            <person name="Kirkegaard R.H."/>
            <person name="Michaelsen T.Y."/>
            <person name="Andersen M.H."/>
            <person name="Karst S.M."/>
            <person name="Dueholm M.S."/>
            <person name="Nielsen P.H."/>
            <person name="Albertsen M."/>
        </authorList>
    </citation>
    <scope>NUCLEOTIDE SEQUENCE</scope>
    <source>
        <strain evidence="2">EsbW_18-Q3-R4-48_MAXAC.044</strain>
    </source>
</reference>
<name>A0A9D7IHB2_9RHOO</name>
<dbReference type="AlphaFoldDB" id="A0A9D7IHB2"/>
<feature type="compositionally biased region" description="Gly residues" evidence="1">
    <location>
        <begin position="38"/>
        <end position="86"/>
    </location>
</feature>
<feature type="compositionally biased region" description="Gly residues" evidence="1">
    <location>
        <begin position="94"/>
        <end position="111"/>
    </location>
</feature>
<dbReference type="Proteomes" id="UP000886602">
    <property type="component" value="Unassembled WGS sequence"/>
</dbReference>
<feature type="region of interest" description="Disordered" evidence="1">
    <location>
        <begin position="1"/>
        <end position="115"/>
    </location>
</feature>